<accession>A0A4X1TEW9</accession>
<evidence type="ECO:0000313" key="2">
    <source>
        <dbReference type="Proteomes" id="UP000314985"/>
    </source>
</evidence>
<dbReference type="Proteomes" id="UP000314985">
    <property type="component" value="Chromosome 15"/>
</dbReference>
<evidence type="ECO:0000313" key="1">
    <source>
        <dbReference type="Ensembl" id="ENSSSCP00070014977.1"/>
    </source>
</evidence>
<dbReference type="AlphaFoldDB" id="A0A4X1TEW9"/>
<sequence length="64" mass="7041">ILTLKPVGETLPCHFLASGGCWQSLAFLGLQMRNSNLCLHCHMCFLCLLPPCGCLLIRTPILLD</sequence>
<organism evidence="1 2">
    <name type="scientific">Sus scrofa</name>
    <name type="common">Pig</name>
    <dbReference type="NCBI Taxonomy" id="9823"/>
    <lineage>
        <taxon>Eukaryota</taxon>
        <taxon>Metazoa</taxon>
        <taxon>Chordata</taxon>
        <taxon>Craniata</taxon>
        <taxon>Vertebrata</taxon>
        <taxon>Euteleostomi</taxon>
        <taxon>Mammalia</taxon>
        <taxon>Eutheria</taxon>
        <taxon>Laurasiatheria</taxon>
        <taxon>Artiodactyla</taxon>
        <taxon>Suina</taxon>
        <taxon>Suidae</taxon>
        <taxon>Sus</taxon>
    </lineage>
</organism>
<protein>
    <submittedName>
        <fullName evidence="1">Uncharacterized protein</fullName>
    </submittedName>
</protein>
<reference evidence="1" key="2">
    <citation type="submission" date="2025-08" db="UniProtKB">
        <authorList>
            <consortium name="Ensembl"/>
        </authorList>
    </citation>
    <scope>IDENTIFICATION</scope>
</reference>
<dbReference type="Ensembl" id="ENSSSCT00070018038.1">
    <property type="protein sequence ID" value="ENSSSCP00070014977.1"/>
    <property type="gene ID" value="ENSSSCG00070009298.1"/>
</dbReference>
<name>A0A4X1TEW9_PIG</name>
<reference evidence="1 2" key="1">
    <citation type="submission" date="2017-08" db="EMBL/GenBank/DDBJ databases">
        <title>USMARCv1.0.</title>
        <authorList>
            <person name="Hannum G.I."/>
            <person name="Koren S."/>
            <person name="Schroeder S.G."/>
            <person name="Chin S.C."/>
            <person name="Nonneman D.J."/>
            <person name="Becker S.A."/>
            <person name="Rosen B.D."/>
            <person name="Bickhart D.M."/>
            <person name="Putnam N.H."/>
            <person name="Green R.E."/>
            <person name="Tuggle C.K."/>
            <person name="Liu H."/>
            <person name="Rohrer G.A."/>
            <person name="Warr A."/>
            <person name="Hall R."/>
            <person name="Kim K."/>
            <person name="Hume D.A."/>
            <person name="Talbot R."/>
            <person name="Chow W."/>
            <person name="Howe K."/>
            <person name="Schwartz A.S."/>
            <person name="Watson M."/>
            <person name="Archibald A.L."/>
            <person name="Phillippy A.M."/>
            <person name="Smith T.P.L."/>
        </authorList>
    </citation>
    <scope>NUCLEOTIDE SEQUENCE [LARGE SCALE GENOMIC DNA]</scope>
</reference>
<proteinExistence type="predicted"/>